<reference evidence="2 3" key="1">
    <citation type="submission" date="2016-03" db="EMBL/GenBank/DDBJ databases">
        <title>EvidentialGene: Evidence-directed Construction of Genes on Genomes.</title>
        <authorList>
            <person name="Gilbert D.G."/>
            <person name="Choi J.-H."/>
            <person name="Mockaitis K."/>
            <person name="Colbourne J."/>
            <person name="Pfrender M."/>
        </authorList>
    </citation>
    <scope>NUCLEOTIDE SEQUENCE [LARGE SCALE GENOMIC DNA]</scope>
    <source>
        <strain evidence="2 3">Xinb3</strain>
        <tissue evidence="2">Complete organism</tissue>
    </source>
</reference>
<evidence type="ECO:0000313" key="3">
    <source>
        <dbReference type="Proteomes" id="UP000076858"/>
    </source>
</evidence>
<comment type="caution">
    <text evidence="2">The sequence shown here is derived from an EMBL/GenBank/DDBJ whole genome shotgun (WGS) entry which is preliminary data.</text>
</comment>
<dbReference type="Proteomes" id="UP000076858">
    <property type="component" value="Unassembled WGS sequence"/>
</dbReference>
<accession>A0A162P3K2</accession>
<protein>
    <submittedName>
        <fullName evidence="2">Uncharacterized protein</fullName>
    </submittedName>
</protein>
<sequence>MLFKENTAEDGLLDDDDEEEHEKKKKSNTQGLLQQQRKRWMGRNVHGHEKKEMDEERGDL</sequence>
<feature type="compositionally biased region" description="Basic and acidic residues" evidence="1">
    <location>
        <begin position="46"/>
        <end position="60"/>
    </location>
</feature>
<name>A0A162P3K2_9CRUS</name>
<keyword evidence="3" id="KW-1185">Reference proteome</keyword>
<dbReference type="EMBL" id="LRGB01000512">
    <property type="protein sequence ID" value="KZS18487.1"/>
    <property type="molecule type" value="Genomic_DNA"/>
</dbReference>
<evidence type="ECO:0000313" key="2">
    <source>
        <dbReference type="EMBL" id="KZS18487.1"/>
    </source>
</evidence>
<gene>
    <name evidence="2" type="ORF">APZ42_015003</name>
</gene>
<feature type="compositionally biased region" description="Acidic residues" evidence="1">
    <location>
        <begin position="11"/>
        <end position="20"/>
    </location>
</feature>
<dbReference type="AlphaFoldDB" id="A0A162P3K2"/>
<proteinExistence type="predicted"/>
<evidence type="ECO:0000256" key="1">
    <source>
        <dbReference type="SAM" id="MobiDB-lite"/>
    </source>
</evidence>
<feature type="region of interest" description="Disordered" evidence="1">
    <location>
        <begin position="1"/>
        <end position="60"/>
    </location>
</feature>
<organism evidence="2 3">
    <name type="scientific">Daphnia magna</name>
    <dbReference type="NCBI Taxonomy" id="35525"/>
    <lineage>
        <taxon>Eukaryota</taxon>
        <taxon>Metazoa</taxon>
        <taxon>Ecdysozoa</taxon>
        <taxon>Arthropoda</taxon>
        <taxon>Crustacea</taxon>
        <taxon>Branchiopoda</taxon>
        <taxon>Diplostraca</taxon>
        <taxon>Cladocera</taxon>
        <taxon>Anomopoda</taxon>
        <taxon>Daphniidae</taxon>
        <taxon>Daphnia</taxon>
    </lineage>
</organism>